<evidence type="ECO:0000256" key="1">
    <source>
        <dbReference type="ARBA" id="ARBA00004651"/>
    </source>
</evidence>
<feature type="transmembrane region" description="Helical" evidence="8">
    <location>
        <begin position="163"/>
        <end position="188"/>
    </location>
</feature>
<dbReference type="AlphaFoldDB" id="A0A511VC37"/>
<evidence type="ECO:0000256" key="7">
    <source>
        <dbReference type="ARBA" id="ARBA00023136"/>
    </source>
</evidence>
<evidence type="ECO:0000256" key="4">
    <source>
        <dbReference type="ARBA" id="ARBA00022475"/>
    </source>
</evidence>
<keyword evidence="4" id="KW-1003">Cell membrane</keyword>
<evidence type="ECO:0000256" key="5">
    <source>
        <dbReference type="ARBA" id="ARBA00022692"/>
    </source>
</evidence>
<evidence type="ECO:0000256" key="6">
    <source>
        <dbReference type="ARBA" id="ARBA00022989"/>
    </source>
</evidence>
<name>A0A511VC37_9BACL</name>
<proteinExistence type="inferred from homology"/>
<keyword evidence="5 8" id="KW-0812">Transmembrane</keyword>
<keyword evidence="10" id="KW-1185">Reference proteome</keyword>
<keyword evidence="7 8" id="KW-0472">Membrane</keyword>
<gene>
    <name evidence="9" type="primary">fecD_2</name>
    <name evidence="9" type="ORF">ADA01nite_25830</name>
</gene>
<accession>A0A511VC37</accession>
<evidence type="ECO:0000313" key="10">
    <source>
        <dbReference type="Proteomes" id="UP000321157"/>
    </source>
</evidence>
<comment type="caution">
    <text evidence="9">The sequence shown here is derived from an EMBL/GenBank/DDBJ whole genome shotgun (WGS) entry which is preliminary data.</text>
</comment>
<organism evidence="9 10">
    <name type="scientific">Aneurinibacillus danicus</name>
    <dbReference type="NCBI Taxonomy" id="267746"/>
    <lineage>
        <taxon>Bacteria</taxon>
        <taxon>Bacillati</taxon>
        <taxon>Bacillota</taxon>
        <taxon>Bacilli</taxon>
        <taxon>Bacillales</taxon>
        <taxon>Paenibacillaceae</taxon>
        <taxon>Aneurinibacillus group</taxon>
        <taxon>Aneurinibacillus</taxon>
    </lineage>
</organism>
<dbReference type="PANTHER" id="PTHR30472">
    <property type="entry name" value="FERRIC ENTEROBACTIN TRANSPORT SYSTEM PERMEASE PROTEIN"/>
    <property type="match status" value="1"/>
</dbReference>
<dbReference type="OrthoDB" id="9811721at2"/>
<dbReference type="GO" id="GO:0033214">
    <property type="term" value="P:siderophore-iron import into cell"/>
    <property type="evidence" value="ECO:0007669"/>
    <property type="project" value="TreeGrafter"/>
</dbReference>
<dbReference type="Pfam" id="PF01032">
    <property type="entry name" value="FecCD"/>
    <property type="match status" value="1"/>
</dbReference>
<comment type="subcellular location">
    <subcellularLocation>
        <location evidence="1">Cell membrane</location>
        <topology evidence="1">Multi-pass membrane protein</topology>
    </subcellularLocation>
</comment>
<feature type="transmembrane region" description="Helical" evidence="8">
    <location>
        <begin position="252"/>
        <end position="278"/>
    </location>
</feature>
<dbReference type="InterPro" id="IPR000522">
    <property type="entry name" value="ABC_transptr_permease_BtuC"/>
</dbReference>
<dbReference type="InterPro" id="IPR037294">
    <property type="entry name" value="ABC_BtuC-like"/>
</dbReference>
<dbReference type="SUPFAM" id="SSF81345">
    <property type="entry name" value="ABC transporter involved in vitamin B12 uptake, BtuC"/>
    <property type="match status" value="1"/>
</dbReference>
<protein>
    <submittedName>
        <fullName evidence="9">Iron ABC transporter permease</fullName>
    </submittedName>
</protein>
<dbReference type="GO" id="GO:0005886">
    <property type="term" value="C:plasma membrane"/>
    <property type="evidence" value="ECO:0007669"/>
    <property type="project" value="UniProtKB-SubCell"/>
</dbReference>
<evidence type="ECO:0000256" key="8">
    <source>
        <dbReference type="SAM" id="Phobius"/>
    </source>
</evidence>
<comment type="similarity">
    <text evidence="2">Belongs to the binding-protein-dependent transport system permease family. FecCD subfamily.</text>
</comment>
<reference evidence="9 10" key="1">
    <citation type="submission" date="2019-07" db="EMBL/GenBank/DDBJ databases">
        <title>Whole genome shotgun sequence of Aneurinibacillus danicus NBRC 102444.</title>
        <authorList>
            <person name="Hosoyama A."/>
            <person name="Uohara A."/>
            <person name="Ohji S."/>
            <person name="Ichikawa N."/>
        </authorList>
    </citation>
    <scope>NUCLEOTIDE SEQUENCE [LARGE SCALE GENOMIC DNA]</scope>
    <source>
        <strain evidence="9 10">NBRC 102444</strain>
    </source>
</reference>
<dbReference type="Gene3D" id="1.10.3470.10">
    <property type="entry name" value="ABC transporter involved in vitamin B12 uptake, BtuC"/>
    <property type="match status" value="1"/>
</dbReference>
<feature type="transmembrane region" description="Helical" evidence="8">
    <location>
        <begin position="21"/>
        <end position="48"/>
    </location>
</feature>
<feature type="transmembrane region" description="Helical" evidence="8">
    <location>
        <begin position="290"/>
        <end position="312"/>
    </location>
</feature>
<dbReference type="GO" id="GO:0022857">
    <property type="term" value="F:transmembrane transporter activity"/>
    <property type="evidence" value="ECO:0007669"/>
    <property type="project" value="InterPro"/>
</dbReference>
<dbReference type="Proteomes" id="UP000321157">
    <property type="component" value="Unassembled WGS sequence"/>
</dbReference>
<dbReference type="RefSeq" id="WP_146810451.1">
    <property type="nucleotide sequence ID" value="NZ_BJXX01000117.1"/>
</dbReference>
<dbReference type="EMBL" id="BJXX01000117">
    <property type="protein sequence ID" value="GEN35123.1"/>
    <property type="molecule type" value="Genomic_DNA"/>
</dbReference>
<dbReference type="CDD" id="cd06550">
    <property type="entry name" value="TM_ABC_iron-siderophores_like"/>
    <property type="match status" value="1"/>
</dbReference>
<dbReference type="PANTHER" id="PTHR30472:SF24">
    <property type="entry name" value="FERRIC ENTEROBACTIN TRANSPORT SYSTEM PERMEASE PROTEIN FEPG"/>
    <property type="match status" value="1"/>
</dbReference>
<evidence type="ECO:0000313" key="9">
    <source>
        <dbReference type="EMBL" id="GEN35123.1"/>
    </source>
</evidence>
<feature type="transmembrane region" description="Helical" evidence="8">
    <location>
        <begin position="77"/>
        <end position="95"/>
    </location>
</feature>
<sequence length="345" mass="36833">MRKYVYVRGKRWPFSFLIDKRAVIITLLFLLLTLALFLLSVGIGDFFIQPTDVMKTLLGIGAAEHALIIQTFRLPRVLTAILVGACLAVSGAILQGMVRNPLASPDLLGITGGASVAAIGFIMLFPTASIQWLPVSALFGAGIVTVLIYMLAWKKGVSALRLVLIGVGIQSCMSALTTLLLVTSPIYLTSKAMVWLTGSVYGTNWNDVLTLLPWTLVFIPMAFLLGRNINIQQLGDEVAQGVGHHVERQRALLLFLCVALAGAAVAIGGAIGFVALLAPQIARKLVGPSFGALLPVAALSGSFIVVCADLIARVALPPLDLPVGIFTSAIGAPFFMYLLYKYRNQ</sequence>
<feature type="transmembrane region" description="Helical" evidence="8">
    <location>
        <begin position="319"/>
        <end position="340"/>
    </location>
</feature>
<keyword evidence="6 8" id="KW-1133">Transmembrane helix</keyword>
<feature type="transmembrane region" description="Helical" evidence="8">
    <location>
        <begin position="208"/>
        <end position="226"/>
    </location>
</feature>
<feature type="transmembrane region" description="Helical" evidence="8">
    <location>
        <begin position="107"/>
        <end position="126"/>
    </location>
</feature>
<evidence type="ECO:0000256" key="3">
    <source>
        <dbReference type="ARBA" id="ARBA00022448"/>
    </source>
</evidence>
<dbReference type="FunFam" id="1.10.3470.10:FF:000001">
    <property type="entry name" value="Vitamin B12 ABC transporter permease BtuC"/>
    <property type="match status" value="1"/>
</dbReference>
<evidence type="ECO:0000256" key="2">
    <source>
        <dbReference type="ARBA" id="ARBA00007935"/>
    </source>
</evidence>
<keyword evidence="3" id="KW-0813">Transport</keyword>
<feature type="transmembrane region" description="Helical" evidence="8">
    <location>
        <begin position="132"/>
        <end position="151"/>
    </location>
</feature>